<evidence type="ECO:0000256" key="1">
    <source>
        <dbReference type="SAM" id="Phobius"/>
    </source>
</evidence>
<feature type="transmembrane region" description="Helical" evidence="1">
    <location>
        <begin position="228"/>
        <end position="245"/>
    </location>
</feature>
<dbReference type="Proteomes" id="UP000436016">
    <property type="component" value="Unassembled WGS sequence"/>
</dbReference>
<feature type="transmembrane region" description="Helical" evidence="1">
    <location>
        <begin position="280"/>
        <end position="298"/>
    </location>
</feature>
<dbReference type="RefSeq" id="WP_160851179.1">
    <property type="nucleotide sequence ID" value="NZ_WUWG01000001.1"/>
</dbReference>
<proteinExistence type="predicted"/>
<feature type="transmembrane region" description="Helical" evidence="1">
    <location>
        <begin position="38"/>
        <end position="61"/>
    </location>
</feature>
<protein>
    <submittedName>
        <fullName evidence="3">EamA family transporter</fullName>
    </submittedName>
</protein>
<feature type="transmembrane region" description="Helical" evidence="1">
    <location>
        <begin position="185"/>
        <end position="207"/>
    </location>
</feature>
<dbReference type="EMBL" id="WUWG01000001">
    <property type="protein sequence ID" value="MXU64099.1"/>
    <property type="molecule type" value="Genomic_DNA"/>
</dbReference>
<evidence type="ECO:0000313" key="4">
    <source>
        <dbReference type="Proteomes" id="UP000436016"/>
    </source>
</evidence>
<dbReference type="InterPro" id="IPR037185">
    <property type="entry name" value="EmrE-like"/>
</dbReference>
<feature type="domain" description="EamA" evidence="2">
    <location>
        <begin position="156"/>
        <end position="294"/>
    </location>
</feature>
<dbReference type="GO" id="GO:0016020">
    <property type="term" value="C:membrane"/>
    <property type="evidence" value="ECO:0007669"/>
    <property type="project" value="InterPro"/>
</dbReference>
<accession>A0A6B0TND6</accession>
<organism evidence="3 4">
    <name type="scientific">Oceanomicrobium pacificus</name>
    <dbReference type="NCBI Taxonomy" id="2692916"/>
    <lineage>
        <taxon>Bacteria</taxon>
        <taxon>Pseudomonadati</taxon>
        <taxon>Pseudomonadota</taxon>
        <taxon>Alphaproteobacteria</taxon>
        <taxon>Rhodobacterales</taxon>
        <taxon>Paracoccaceae</taxon>
        <taxon>Oceanomicrobium</taxon>
    </lineage>
</organism>
<keyword evidence="1" id="KW-0472">Membrane</keyword>
<evidence type="ECO:0000313" key="3">
    <source>
        <dbReference type="EMBL" id="MXU64099.1"/>
    </source>
</evidence>
<dbReference type="SUPFAM" id="SSF103481">
    <property type="entry name" value="Multidrug resistance efflux transporter EmrE"/>
    <property type="match status" value="2"/>
</dbReference>
<keyword evidence="4" id="KW-1185">Reference proteome</keyword>
<feature type="transmembrane region" description="Helical" evidence="1">
    <location>
        <begin position="68"/>
        <end position="90"/>
    </location>
</feature>
<evidence type="ECO:0000259" key="2">
    <source>
        <dbReference type="Pfam" id="PF00892"/>
    </source>
</evidence>
<keyword evidence="1" id="KW-0812">Transmembrane</keyword>
<gene>
    <name evidence="3" type="ORF">GSH16_01470</name>
</gene>
<sequence>MELWIPITIAAAFFQNLRFVLQKILKGQLSTLGATWSRFLYAAPLAVLFLIGMITIGGYAMPGLNGRFFAFALTGGLAQIVATSLVVYLFGLRNFAVGITLKKTETVQAAIIGAVVLGDRVGTAGIFAIIVSLVGVILLSGPSERPGLRHMFSRSALVGLAAGAIFGVSGIGYRGAALALDGGDSFIRAAVTLAFVTTAQTIGMFFWMQWREPGQARKVLSVWPKASLVGLTGMLGSLGWFTAMAMQNVAYVKALGQIELVFSIAASYLFFGERISRNEWFGMALILSAILILIGLKAPG</sequence>
<comment type="caution">
    <text evidence="3">The sequence shown here is derived from an EMBL/GenBank/DDBJ whole genome shotgun (WGS) entry which is preliminary data.</text>
</comment>
<dbReference type="AlphaFoldDB" id="A0A6B0TND6"/>
<feature type="transmembrane region" description="Helical" evidence="1">
    <location>
        <begin position="251"/>
        <end position="271"/>
    </location>
</feature>
<feature type="transmembrane region" description="Helical" evidence="1">
    <location>
        <begin position="110"/>
        <end position="139"/>
    </location>
</feature>
<keyword evidence="1" id="KW-1133">Transmembrane helix</keyword>
<name>A0A6B0TND6_9RHOB</name>
<dbReference type="Pfam" id="PF00892">
    <property type="entry name" value="EamA"/>
    <property type="match status" value="1"/>
</dbReference>
<reference evidence="3 4" key="1">
    <citation type="submission" date="2019-12" db="EMBL/GenBank/DDBJ databases">
        <title>Strain KN286 was isolated from seawater, which was collected from Caroline Seamount in the tropical western Pacific.</title>
        <authorList>
            <person name="Wang Q."/>
        </authorList>
    </citation>
    <scope>NUCLEOTIDE SEQUENCE [LARGE SCALE GENOMIC DNA]</scope>
    <source>
        <strain evidence="3 4">KN286</strain>
    </source>
</reference>
<dbReference type="InterPro" id="IPR000620">
    <property type="entry name" value="EamA_dom"/>
</dbReference>
<dbReference type="Gene3D" id="1.10.3730.20">
    <property type="match status" value="1"/>
</dbReference>
<feature type="transmembrane region" description="Helical" evidence="1">
    <location>
        <begin position="151"/>
        <end position="173"/>
    </location>
</feature>